<keyword evidence="3" id="KW-1185">Reference proteome</keyword>
<evidence type="ECO:0000256" key="1">
    <source>
        <dbReference type="SAM" id="MobiDB-lite"/>
    </source>
</evidence>
<evidence type="ECO:0000313" key="2">
    <source>
        <dbReference type="EMBL" id="KAI1886238.1"/>
    </source>
</evidence>
<feature type="compositionally biased region" description="Low complexity" evidence="1">
    <location>
        <begin position="159"/>
        <end position="182"/>
    </location>
</feature>
<comment type="caution">
    <text evidence="2">The sequence shown here is derived from an EMBL/GenBank/DDBJ whole genome shotgun (WGS) entry which is preliminary data.</text>
</comment>
<protein>
    <submittedName>
        <fullName evidence="2">Uncharacterized protein</fullName>
    </submittedName>
</protein>
<feature type="region of interest" description="Disordered" evidence="1">
    <location>
        <begin position="1"/>
        <end position="182"/>
    </location>
</feature>
<sequence length="182" mass="19616">MKKQGGRSPPSTRAKGGKRRGAEVERKDRLRENVDGQSQATPPPVMARRQTPPRSEASREEVVGLGRSPERDGQREQGPGRPEDRERAEDDRGGTPKAPGGPPSNNSSSSSTASAGNSPNPSSNRKTATFKARVPKKKYTYEHCSGAAPASTPNPTPAPASASSHNSNYNKQQQQQQQQQYM</sequence>
<dbReference type="EMBL" id="JAERUA010000020">
    <property type="protein sequence ID" value="KAI1886238.1"/>
    <property type="molecule type" value="Genomic_DNA"/>
</dbReference>
<dbReference type="AlphaFoldDB" id="A0A8T3CUR2"/>
<dbReference type="Proteomes" id="UP000829720">
    <property type="component" value="Unassembled WGS sequence"/>
</dbReference>
<organism evidence="2 3">
    <name type="scientific">Albula goreensis</name>
    <dbReference type="NCBI Taxonomy" id="1534307"/>
    <lineage>
        <taxon>Eukaryota</taxon>
        <taxon>Metazoa</taxon>
        <taxon>Chordata</taxon>
        <taxon>Craniata</taxon>
        <taxon>Vertebrata</taxon>
        <taxon>Euteleostomi</taxon>
        <taxon>Actinopterygii</taxon>
        <taxon>Neopterygii</taxon>
        <taxon>Teleostei</taxon>
        <taxon>Albuliformes</taxon>
        <taxon>Albulidae</taxon>
        <taxon>Albula</taxon>
    </lineage>
</organism>
<feature type="compositionally biased region" description="Basic and acidic residues" evidence="1">
    <location>
        <begin position="81"/>
        <end position="94"/>
    </location>
</feature>
<evidence type="ECO:0000313" key="3">
    <source>
        <dbReference type="Proteomes" id="UP000829720"/>
    </source>
</evidence>
<name>A0A8T3CUR2_9TELE</name>
<gene>
    <name evidence="2" type="ORF">AGOR_G00211930</name>
</gene>
<feature type="compositionally biased region" description="Basic and acidic residues" evidence="1">
    <location>
        <begin position="20"/>
        <end position="34"/>
    </location>
</feature>
<feature type="compositionally biased region" description="Basic and acidic residues" evidence="1">
    <location>
        <begin position="56"/>
        <end position="75"/>
    </location>
</feature>
<proteinExistence type="predicted"/>
<feature type="compositionally biased region" description="Low complexity" evidence="1">
    <location>
        <begin position="103"/>
        <end position="124"/>
    </location>
</feature>
<reference evidence="2" key="1">
    <citation type="submission" date="2021-01" db="EMBL/GenBank/DDBJ databases">
        <authorList>
            <person name="Zahm M."/>
            <person name="Roques C."/>
            <person name="Cabau C."/>
            <person name="Klopp C."/>
            <person name="Donnadieu C."/>
            <person name="Jouanno E."/>
            <person name="Lampietro C."/>
            <person name="Louis A."/>
            <person name="Herpin A."/>
            <person name="Echchiki A."/>
            <person name="Berthelot C."/>
            <person name="Parey E."/>
            <person name="Roest-Crollius H."/>
            <person name="Braasch I."/>
            <person name="Postlethwait J."/>
            <person name="Bobe J."/>
            <person name="Montfort J."/>
            <person name="Bouchez O."/>
            <person name="Begum T."/>
            <person name="Mejri S."/>
            <person name="Adams A."/>
            <person name="Chen W.-J."/>
            <person name="Guiguen Y."/>
        </authorList>
    </citation>
    <scope>NUCLEOTIDE SEQUENCE</scope>
    <source>
        <tissue evidence="2">Blood</tissue>
    </source>
</reference>
<accession>A0A8T3CUR2</accession>